<dbReference type="EMBL" id="BMJC01000004">
    <property type="protein sequence ID" value="GGB13686.1"/>
    <property type="molecule type" value="Genomic_DNA"/>
</dbReference>
<keyword evidence="1" id="KW-0812">Transmembrane</keyword>
<proteinExistence type="predicted"/>
<organism evidence="2 3">
    <name type="scientific">Puia dinghuensis</name>
    <dbReference type="NCBI Taxonomy" id="1792502"/>
    <lineage>
        <taxon>Bacteria</taxon>
        <taxon>Pseudomonadati</taxon>
        <taxon>Bacteroidota</taxon>
        <taxon>Chitinophagia</taxon>
        <taxon>Chitinophagales</taxon>
        <taxon>Chitinophagaceae</taxon>
        <taxon>Puia</taxon>
    </lineage>
</organism>
<keyword evidence="3" id="KW-1185">Reference proteome</keyword>
<keyword evidence="1" id="KW-0472">Membrane</keyword>
<dbReference type="Proteomes" id="UP000607559">
    <property type="component" value="Unassembled WGS sequence"/>
</dbReference>
<accession>A0A8J2XV48</accession>
<feature type="transmembrane region" description="Helical" evidence="1">
    <location>
        <begin position="22"/>
        <end position="50"/>
    </location>
</feature>
<evidence type="ECO:0000313" key="3">
    <source>
        <dbReference type="Proteomes" id="UP000607559"/>
    </source>
</evidence>
<comment type="caution">
    <text evidence="2">The sequence shown here is derived from an EMBL/GenBank/DDBJ whole genome shotgun (WGS) entry which is preliminary data.</text>
</comment>
<dbReference type="AlphaFoldDB" id="A0A8J2XV48"/>
<evidence type="ECO:0000313" key="2">
    <source>
        <dbReference type="EMBL" id="GGB13686.1"/>
    </source>
</evidence>
<reference evidence="2" key="1">
    <citation type="journal article" date="2014" name="Int. J. Syst. Evol. Microbiol.">
        <title>Complete genome sequence of Corynebacterium casei LMG S-19264T (=DSM 44701T), isolated from a smear-ripened cheese.</title>
        <authorList>
            <consortium name="US DOE Joint Genome Institute (JGI-PGF)"/>
            <person name="Walter F."/>
            <person name="Albersmeier A."/>
            <person name="Kalinowski J."/>
            <person name="Ruckert C."/>
        </authorList>
    </citation>
    <scope>NUCLEOTIDE SEQUENCE</scope>
    <source>
        <strain evidence="2">CGMCC 1.15448</strain>
    </source>
</reference>
<reference evidence="2" key="2">
    <citation type="submission" date="2020-09" db="EMBL/GenBank/DDBJ databases">
        <authorList>
            <person name="Sun Q."/>
            <person name="Zhou Y."/>
        </authorList>
    </citation>
    <scope>NUCLEOTIDE SEQUENCE</scope>
    <source>
        <strain evidence="2">CGMCC 1.15448</strain>
    </source>
</reference>
<keyword evidence="1" id="KW-1133">Transmembrane helix</keyword>
<gene>
    <name evidence="2" type="ORF">GCM10011511_41730</name>
</gene>
<sequence>MGAGLEVWVDTAGFFADTGADFFAAAVGATFLAAGLAILLAAGDFFAVLLPPDEWADFGAAFLAGAIFLTFTVFLAGFAAFFLVAIQLGFFSDEHF</sequence>
<evidence type="ECO:0000256" key="1">
    <source>
        <dbReference type="SAM" id="Phobius"/>
    </source>
</evidence>
<protein>
    <submittedName>
        <fullName evidence="2">Uncharacterized protein</fullName>
    </submittedName>
</protein>
<name>A0A8J2XV48_9BACT</name>
<feature type="transmembrane region" description="Helical" evidence="1">
    <location>
        <begin position="62"/>
        <end position="90"/>
    </location>
</feature>